<comment type="subcellular location">
    <subcellularLocation>
        <location evidence="1">Cell envelope</location>
    </subcellularLocation>
</comment>
<evidence type="ECO:0000256" key="2">
    <source>
        <dbReference type="ARBA" id="ARBA00007639"/>
    </source>
</evidence>
<feature type="chain" id="PRO_5039630323" evidence="4">
    <location>
        <begin position="21"/>
        <end position="389"/>
    </location>
</feature>
<evidence type="ECO:0000256" key="1">
    <source>
        <dbReference type="ARBA" id="ARBA00004196"/>
    </source>
</evidence>
<dbReference type="RefSeq" id="WP_092800076.1">
    <property type="nucleotide sequence ID" value="NZ_FMUH01000001.1"/>
</dbReference>
<dbReference type="InterPro" id="IPR025997">
    <property type="entry name" value="SBP_2_dom"/>
</dbReference>
<dbReference type="Proteomes" id="UP000198981">
    <property type="component" value="Unassembled WGS sequence"/>
</dbReference>
<evidence type="ECO:0000259" key="5">
    <source>
        <dbReference type="Pfam" id="PF13407"/>
    </source>
</evidence>
<comment type="similarity">
    <text evidence="2">Belongs to the bacterial solute-binding protein 2 family.</text>
</comment>
<proteinExistence type="inferred from homology"/>
<dbReference type="GO" id="GO:0030313">
    <property type="term" value="C:cell envelope"/>
    <property type="evidence" value="ECO:0007669"/>
    <property type="project" value="UniProtKB-SubCell"/>
</dbReference>
<evidence type="ECO:0000313" key="7">
    <source>
        <dbReference type="Proteomes" id="UP000198981"/>
    </source>
</evidence>
<evidence type="ECO:0000256" key="4">
    <source>
        <dbReference type="SAM" id="SignalP"/>
    </source>
</evidence>
<dbReference type="PANTHER" id="PTHR46847">
    <property type="entry name" value="D-ALLOSE-BINDING PERIPLASMIC PROTEIN-RELATED"/>
    <property type="match status" value="1"/>
</dbReference>
<sequence>MKRSFLSPLGRGLLAALAGALVLTGCSSSTDGGGSGGGDGASSQAAADAMTAVDAAYEGTSTQPPTDAPAVAEGKTVWVLSAFQQVANLAYLTDSTVEAAQSLGWGTEVCDGQNNTDGAWAKCVRQAVAAGADAIVLESIDCAPVAQALAEAKAAGVLIASLTSFDCDDPTQGGGQPMFDVTVPFVGGATIAESYQKSGQLRADWVVAQTGGAAKVVHVEFRGVAFGEYLADAFNERIAECSGCEIVGTVVITPADIPVLRQKFETAMLQHPEANAVAVDVDFMLQAGIQQALTTSATTDLAVAGGECSRDSVGYLHTGGGIEMCVGQSLGWLSYAGVDGLVRAFAGEQVVDSGLGEQLVDAENNLPAEGEWYTGPVDYAADYRAAWGV</sequence>
<keyword evidence="7" id="KW-1185">Reference proteome</keyword>
<dbReference type="PANTHER" id="PTHR46847:SF1">
    <property type="entry name" value="D-ALLOSE-BINDING PERIPLASMIC PROTEIN-RELATED"/>
    <property type="match status" value="1"/>
</dbReference>
<gene>
    <name evidence="6" type="ORF">SAMN03159343_0966</name>
</gene>
<evidence type="ECO:0000256" key="3">
    <source>
        <dbReference type="ARBA" id="ARBA00022729"/>
    </source>
</evidence>
<feature type="domain" description="Periplasmic binding protein" evidence="5">
    <location>
        <begin position="97"/>
        <end position="348"/>
    </location>
</feature>
<keyword evidence="3 4" id="KW-0732">Signal</keyword>
<dbReference type="AlphaFoldDB" id="A0A1G4XGU9"/>
<dbReference type="InterPro" id="IPR028082">
    <property type="entry name" value="Peripla_BP_I"/>
</dbReference>
<dbReference type="STRING" id="1960309.SAMN03159343_0966"/>
<evidence type="ECO:0000313" key="6">
    <source>
        <dbReference type="EMBL" id="SCX40440.1"/>
    </source>
</evidence>
<reference evidence="7" key="1">
    <citation type="submission" date="2016-10" db="EMBL/GenBank/DDBJ databases">
        <authorList>
            <person name="Varghese N."/>
            <person name="Submissions S."/>
        </authorList>
    </citation>
    <scope>NUCLEOTIDE SEQUENCE [LARGE SCALE GENOMIC DNA]</scope>
    <source>
        <strain evidence="7">DSM 45722</strain>
    </source>
</reference>
<feature type="signal peptide" evidence="4">
    <location>
        <begin position="1"/>
        <end position="20"/>
    </location>
</feature>
<organism evidence="6 7">
    <name type="scientific">Klenkia marina</name>
    <dbReference type="NCBI Taxonomy" id="1960309"/>
    <lineage>
        <taxon>Bacteria</taxon>
        <taxon>Bacillati</taxon>
        <taxon>Actinomycetota</taxon>
        <taxon>Actinomycetes</taxon>
        <taxon>Geodermatophilales</taxon>
        <taxon>Geodermatophilaceae</taxon>
        <taxon>Klenkia</taxon>
    </lineage>
</organism>
<dbReference type="SUPFAM" id="SSF53822">
    <property type="entry name" value="Periplasmic binding protein-like I"/>
    <property type="match status" value="1"/>
</dbReference>
<dbReference type="OrthoDB" id="3789223at2"/>
<dbReference type="EMBL" id="FMUH01000001">
    <property type="protein sequence ID" value="SCX40440.1"/>
    <property type="molecule type" value="Genomic_DNA"/>
</dbReference>
<dbReference type="GO" id="GO:0030246">
    <property type="term" value="F:carbohydrate binding"/>
    <property type="evidence" value="ECO:0007669"/>
    <property type="project" value="UniProtKB-ARBA"/>
</dbReference>
<protein>
    <submittedName>
        <fullName evidence="6">Ribose transport system substrate-binding protein</fullName>
    </submittedName>
</protein>
<dbReference type="PROSITE" id="PS51257">
    <property type="entry name" value="PROKAR_LIPOPROTEIN"/>
    <property type="match status" value="1"/>
</dbReference>
<name>A0A1G4XGU9_9ACTN</name>
<dbReference type="Pfam" id="PF13407">
    <property type="entry name" value="Peripla_BP_4"/>
    <property type="match status" value="1"/>
</dbReference>
<dbReference type="Gene3D" id="3.40.50.2300">
    <property type="match status" value="2"/>
</dbReference>
<accession>A0A1G4XGU9</accession>